<dbReference type="EMBL" id="JAUYVT010000004">
    <property type="protein sequence ID" value="MDP2564482.1"/>
    <property type="molecule type" value="Genomic_DNA"/>
</dbReference>
<comment type="caution">
    <text evidence="1">The sequence shown here is derived from an EMBL/GenBank/DDBJ whole genome shotgun (WGS) entry which is preliminary data.</text>
</comment>
<reference evidence="1" key="1">
    <citation type="submission" date="2023-07" db="EMBL/GenBank/DDBJ databases">
        <title>Genome content predicts the carbon catabolic preferences of heterotrophic bacteria.</title>
        <authorList>
            <person name="Gralka M."/>
        </authorList>
    </citation>
    <scope>NUCLEOTIDE SEQUENCE</scope>
    <source>
        <strain evidence="1">4G09</strain>
    </source>
</reference>
<accession>A0ABT9FCG6</accession>
<protein>
    <submittedName>
        <fullName evidence="1">Uncharacterized protein</fullName>
    </submittedName>
</protein>
<dbReference type="Proteomes" id="UP001177212">
    <property type="component" value="Unassembled WGS sequence"/>
</dbReference>
<dbReference type="RefSeq" id="WP_305471759.1">
    <property type="nucleotide sequence ID" value="NZ_JAUYVT010000004.1"/>
</dbReference>
<sequence length="137" mass="15862">MLKLTATKLDTGNCRLYCIDQNGSKFVIVNLNTSNNPSYWPHSHTTSGEPDCPVKEGYEWVLSENKYDTTDFYIGLSNKVNSIDDFERLCTEKHNETRLKVSQYCQLLKRTDKVEFQLHFKQALDLEKRCEDALSSN</sequence>
<name>A0ABT9FCG6_9GAMM</name>
<evidence type="ECO:0000313" key="2">
    <source>
        <dbReference type="Proteomes" id="UP001177212"/>
    </source>
</evidence>
<proteinExistence type="predicted"/>
<gene>
    <name evidence="1" type="ORF">Q8W34_07535</name>
</gene>
<evidence type="ECO:0000313" key="1">
    <source>
        <dbReference type="EMBL" id="MDP2564482.1"/>
    </source>
</evidence>
<organism evidence="1 2">
    <name type="scientific">Pseudoalteromonas marina</name>
    <dbReference type="NCBI Taxonomy" id="267375"/>
    <lineage>
        <taxon>Bacteria</taxon>
        <taxon>Pseudomonadati</taxon>
        <taxon>Pseudomonadota</taxon>
        <taxon>Gammaproteobacteria</taxon>
        <taxon>Alteromonadales</taxon>
        <taxon>Pseudoalteromonadaceae</taxon>
        <taxon>Pseudoalteromonas</taxon>
    </lineage>
</organism>
<keyword evidence="2" id="KW-1185">Reference proteome</keyword>